<keyword evidence="5" id="KW-1185">Reference proteome</keyword>
<dbReference type="PANTHER" id="PTHR12818">
    <property type="entry name" value="TRNA (ADENINE(37)-N6)-METHYLTRANSFERASE"/>
    <property type="match status" value="1"/>
</dbReference>
<dbReference type="Pfam" id="PF01980">
    <property type="entry name" value="TrmO_N"/>
    <property type="match status" value="1"/>
</dbReference>
<dbReference type="Gene3D" id="2.40.30.70">
    <property type="entry name" value="YaeB-like"/>
    <property type="match status" value="1"/>
</dbReference>
<reference evidence="5" key="1">
    <citation type="submission" date="2012-02" db="EMBL/GenBank/DDBJ databases">
        <title>Complete sequence of chromosome of Methanomethylovorans hollandica DSM 15978.</title>
        <authorList>
            <person name="Lucas S."/>
            <person name="Copeland A."/>
            <person name="Lapidus A."/>
            <person name="Glavina del Rio T."/>
            <person name="Dalin E."/>
            <person name="Tice H."/>
            <person name="Bruce D."/>
            <person name="Goodwin L."/>
            <person name="Pitluck S."/>
            <person name="Peters L."/>
            <person name="Mikhailova N."/>
            <person name="Held B."/>
            <person name="Kyrpides N."/>
            <person name="Mavromatis K."/>
            <person name="Ivanova N."/>
            <person name="Brettin T."/>
            <person name="Detter J.C."/>
            <person name="Han C."/>
            <person name="Larimer F."/>
            <person name="Land M."/>
            <person name="Hauser L."/>
            <person name="Markowitz V."/>
            <person name="Cheng J.-F."/>
            <person name="Hugenholtz P."/>
            <person name="Woyke T."/>
            <person name="Wu D."/>
            <person name="Spring S."/>
            <person name="Schroeder M."/>
            <person name="Brambilla E."/>
            <person name="Klenk H.-P."/>
            <person name="Eisen J.A."/>
        </authorList>
    </citation>
    <scope>NUCLEOTIDE SEQUENCE [LARGE SCALE GENOMIC DNA]</scope>
    <source>
        <strain evidence="5">DSM 15978 / NBRC 107637 / DMS1</strain>
    </source>
</reference>
<evidence type="ECO:0000259" key="3">
    <source>
        <dbReference type="PROSITE" id="PS51668"/>
    </source>
</evidence>
<dbReference type="InterPro" id="IPR023370">
    <property type="entry name" value="TrmO-like_N"/>
</dbReference>
<keyword evidence="1" id="KW-0949">S-adenosyl-L-methionine</keyword>
<proteinExistence type="inferred from homology"/>
<protein>
    <recommendedName>
        <fullName evidence="3">TsaA-like domain-containing protein</fullName>
    </recommendedName>
</protein>
<dbReference type="PANTHER" id="PTHR12818:SF0">
    <property type="entry name" value="TRNA (ADENINE(37)-N6)-METHYLTRANSFERASE"/>
    <property type="match status" value="1"/>
</dbReference>
<gene>
    <name evidence="4" type="ordered locus">Metho_0437</name>
</gene>
<evidence type="ECO:0000256" key="1">
    <source>
        <dbReference type="ARBA" id="ARBA00022691"/>
    </source>
</evidence>
<evidence type="ECO:0000256" key="2">
    <source>
        <dbReference type="ARBA" id="ARBA00033753"/>
    </source>
</evidence>
<accession>L0KVI7</accession>
<dbReference type="PROSITE" id="PS51668">
    <property type="entry name" value="TSAA_2"/>
    <property type="match status" value="1"/>
</dbReference>
<organism evidence="4 5">
    <name type="scientific">Methanomethylovorans hollandica (strain DSM 15978 / NBRC 107637 / DMS1)</name>
    <dbReference type="NCBI Taxonomy" id="867904"/>
    <lineage>
        <taxon>Archaea</taxon>
        <taxon>Methanobacteriati</taxon>
        <taxon>Methanobacteriota</taxon>
        <taxon>Stenosarchaea group</taxon>
        <taxon>Methanomicrobia</taxon>
        <taxon>Methanosarcinales</taxon>
        <taxon>Methanosarcinaceae</taxon>
        <taxon>Methanomethylovorans</taxon>
    </lineage>
</organism>
<evidence type="ECO:0000313" key="4">
    <source>
        <dbReference type="EMBL" id="AGB48705.1"/>
    </source>
</evidence>
<dbReference type="EMBL" id="CP003362">
    <property type="protein sequence ID" value="AGB48705.1"/>
    <property type="molecule type" value="Genomic_DNA"/>
</dbReference>
<dbReference type="Proteomes" id="UP000010866">
    <property type="component" value="Chromosome"/>
</dbReference>
<dbReference type="InterPro" id="IPR036413">
    <property type="entry name" value="YaeB-like_sf"/>
</dbReference>
<dbReference type="AlphaFoldDB" id="L0KVI7"/>
<sequence>MKIEHEGLIQIHPVGYVHNAFKEAVFDKGVYSSISQIFLKEPLKDGLKETTDFAKIYVLSHFDRLEGYDLIQKRRHDGKISGVFASRSPKRPKSIGLKLLELLAIKLNMLTVRGLDVIDGIPVLDIKPFIEIDVAGDCLRSP</sequence>
<dbReference type="KEGG" id="mhz:Metho_0437"/>
<dbReference type="STRING" id="867904.Metho_0437"/>
<dbReference type="InterPro" id="IPR036414">
    <property type="entry name" value="YaeB_N_sf"/>
</dbReference>
<dbReference type="SUPFAM" id="SSF118196">
    <property type="entry name" value="YaeB-like"/>
    <property type="match status" value="1"/>
</dbReference>
<dbReference type="HOGENOM" id="CLU_013458_2_0_2"/>
<evidence type="ECO:0000313" key="5">
    <source>
        <dbReference type="Proteomes" id="UP000010866"/>
    </source>
</evidence>
<comment type="similarity">
    <text evidence="2">Belongs to the tRNA methyltransferase O family.</text>
</comment>
<dbReference type="InterPro" id="IPR040372">
    <property type="entry name" value="YaeB-like"/>
</dbReference>
<dbReference type="OrthoDB" id="40408at2157"/>
<name>L0KVI7_METHD</name>
<feature type="domain" description="TsaA-like" evidence="3">
    <location>
        <begin position="11"/>
        <end position="138"/>
    </location>
</feature>